<comment type="caution">
    <text evidence="1">The sequence shown here is derived from an EMBL/GenBank/DDBJ whole genome shotgun (WGS) entry which is preliminary data.</text>
</comment>
<evidence type="ECO:0000313" key="1">
    <source>
        <dbReference type="EMBL" id="MDT3425824.1"/>
    </source>
</evidence>
<keyword evidence="2" id="KW-1185">Reference proteome</keyword>
<evidence type="ECO:0000313" key="2">
    <source>
        <dbReference type="Proteomes" id="UP001248709"/>
    </source>
</evidence>
<gene>
    <name evidence="1" type="ORF">J2Z22_001343</name>
</gene>
<accession>A0ABU3H4T6</accession>
<dbReference type="Proteomes" id="UP001248709">
    <property type="component" value="Unassembled WGS sequence"/>
</dbReference>
<dbReference type="EMBL" id="JAUSUY010000004">
    <property type="protein sequence ID" value="MDT3425824.1"/>
    <property type="molecule type" value="Genomic_DNA"/>
</dbReference>
<proteinExistence type="predicted"/>
<organism evidence="1 2">
    <name type="scientific">Paenibacillus forsythiae</name>
    <dbReference type="NCBI Taxonomy" id="365616"/>
    <lineage>
        <taxon>Bacteria</taxon>
        <taxon>Bacillati</taxon>
        <taxon>Bacillota</taxon>
        <taxon>Bacilli</taxon>
        <taxon>Bacillales</taxon>
        <taxon>Paenibacillaceae</taxon>
        <taxon>Paenibacillus</taxon>
    </lineage>
</organism>
<protein>
    <submittedName>
        <fullName evidence="1">Uncharacterized protein</fullName>
    </submittedName>
</protein>
<name>A0ABU3H4T6_9BACL</name>
<sequence>MTTTVSARVVRLLGLNVLSLNPWIRPREEVISTAFFAKSDMTFASVYLCFCVPFSSAACNYEYTPWLALFVIVRT</sequence>
<reference evidence="1 2" key="1">
    <citation type="submission" date="2023-07" db="EMBL/GenBank/DDBJ databases">
        <title>Genomic Encyclopedia of Type Strains, Phase IV (KMG-IV): sequencing the most valuable type-strain genomes for metagenomic binning, comparative biology and taxonomic classification.</title>
        <authorList>
            <person name="Goeker M."/>
        </authorList>
    </citation>
    <scope>NUCLEOTIDE SEQUENCE [LARGE SCALE GENOMIC DNA]</scope>
    <source>
        <strain evidence="1 2">T98</strain>
    </source>
</reference>